<name>A0ACB8GBK1_9SAUR</name>
<protein>
    <submittedName>
        <fullName evidence="1">Uncharacterized protein</fullName>
    </submittedName>
</protein>
<evidence type="ECO:0000313" key="2">
    <source>
        <dbReference type="Proteomes" id="UP000827872"/>
    </source>
</evidence>
<accession>A0ACB8GBK1</accession>
<dbReference type="EMBL" id="CM037614">
    <property type="protein sequence ID" value="KAH8016942.1"/>
    <property type="molecule type" value="Genomic_DNA"/>
</dbReference>
<comment type="caution">
    <text evidence="1">The sequence shown here is derived from an EMBL/GenBank/DDBJ whole genome shotgun (WGS) entry which is preliminary data.</text>
</comment>
<gene>
    <name evidence="1" type="ORF">K3G42_024550</name>
</gene>
<evidence type="ECO:0000313" key="1">
    <source>
        <dbReference type="EMBL" id="KAH8016942.1"/>
    </source>
</evidence>
<dbReference type="Proteomes" id="UP000827872">
    <property type="component" value="Linkage Group LG01"/>
</dbReference>
<sequence length="260" mass="27550">MEASVVQWLRYRTRTLGTQVQIPIHAMQWCICPGTWGNPCLRAQLIWSHGGAKSAPHETRCLPLPQPTHIVGGDNVGKGNGVGAAGAPAAAASFPFSQWRSSLLFPSLTASLALQVQGRAYLPVPATAAPGKPQVHCAETGRATCWLLFPSPAASLPLWVHQQASLLFQSLYPQCQGCCGCTMQRWEEKLAGFSPCPSHTLRVLLGREEGLAAAQSASLSCPSSSLSVRKSPAGSGKWGFGGNVWGRGTTAQVGGARRRL</sequence>
<proteinExistence type="predicted"/>
<keyword evidence="2" id="KW-1185">Reference proteome</keyword>
<reference evidence="1" key="1">
    <citation type="submission" date="2021-08" db="EMBL/GenBank/DDBJ databases">
        <title>The first chromosome-level gecko genome reveals the dynamic sex chromosomes of Neotropical dwarf geckos (Sphaerodactylidae: Sphaerodactylus).</title>
        <authorList>
            <person name="Pinto B.J."/>
            <person name="Keating S.E."/>
            <person name="Gamble T."/>
        </authorList>
    </citation>
    <scope>NUCLEOTIDE SEQUENCE</scope>
    <source>
        <strain evidence="1">TG3544</strain>
    </source>
</reference>
<organism evidence="1 2">
    <name type="scientific">Sphaerodactylus townsendi</name>
    <dbReference type="NCBI Taxonomy" id="933632"/>
    <lineage>
        <taxon>Eukaryota</taxon>
        <taxon>Metazoa</taxon>
        <taxon>Chordata</taxon>
        <taxon>Craniata</taxon>
        <taxon>Vertebrata</taxon>
        <taxon>Euteleostomi</taxon>
        <taxon>Lepidosauria</taxon>
        <taxon>Squamata</taxon>
        <taxon>Bifurcata</taxon>
        <taxon>Gekkota</taxon>
        <taxon>Sphaerodactylidae</taxon>
        <taxon>Sphaerodactylus</taxon>
    </lineage>
</organism>